<organism evidence="2 3">
    <name type="scientific">Candidatus Thiothrix phosphatis</name>
    <dbReference type="NCBI Taxonomy" id="3112415"/>
    <lineage>
        <taxon>Bacteria</taxon>
        <taxon>Pseudomonadati</taxon>
        <taxon>Pseudomonadota</taxon>
        <taxon>Gammaproteobacteria</taxon>
        <taxon>Thiotrichales</taxon>
        <taxon>Thiotrichaceae</taxon>
        <taxon>Thiothrix</taxon>
    </lineage>
</organism>
<accession>A0ABU6CS68</accession>
<sequence length="60" mass="6235">MRILRFLGICLLGVALTSNAYAGKGNKPCAGKKGGVQACTADGKFLCKNGSISKSKKKCK</sequence>
<proteinExistence type="predicted"/>
<keyword evidence="1" id="KW-0732">Signal</keyword>
<feature type="chain" id="PRO_5045765358" evidence="1">
    <location>
        <begin position="23"/>
        <end position="60"/>
    </location>
</feature>
<gene>
    <name evidence="2" type="ORF">VSS37_01660</name>
</gene>
<reference evidence="2 3" key="2">
    <citation type="submission" date="2024-01" db="EMBL/GenBank/DDBJ databases">
        <authorList>
            <person name="Xie X."/>
        </authorList>
    </citation>
    <scope>NUCLEOTIDE SEQUENCE [LARGE SCALE GENOMIC DNA]</scope>
    <source>
        <strain evidence="2">SCUT-1</strain>
    </source>
</reference>
<reference evidence="3" key="1">
    <citation type="submission" date="2023-07" db="EMBL/GenBank/DDBJ databases">
        <title>The carbon used by Thiothrix.</title>
        <authorList>
            <person name="Chen L."/>
        </authorList>
    </citation>
    <scope>NUCLEOTIDE SEQUENCE [LARGE SCALE GENOMIC DNA]</scope>
</reference>
<dbReference type="Proteomes" id="UP001308005">
    <property type="component" value="Unassembled WGS sequence"/>
</dbReference>
<dbReference type="EMBL" id="JAYMYJ010000013">
    <property type="protein sequence ID" value="MEB4589676.1"/>
    <property type="molecule type" value="Genomic_DNA"/>
</dbReference>
<protein>
    <submittedName>
        <fullName evidence="2">Uncharacterized protein</fullName>
    </submittedName>
</protein>
<feature type="signal peptide" evidence="1">
    <location>
        <begin position="1"/>
        <end position="22"/>
    </location>
</feature>
<comment type="caution">
    <text evidence="2">The sequence shown here is derived from an EMBL/GenBank/DDBJ whole genome shotgun (WGS) entry which is preliminary data.</text>
</comment>
<name>A0ABU6CS68_9GAMM</name>
<evidence type="ECO:0000313" key="3">
    <source>
        <dbReference type="Proteomes" id="UP001308005"/>
    </source>
</evidence>
<evidence type="ECO:0000313" key="2">
    <source>
        <dbReference type="EMBL" id="MEB4589676.1"/>
    </source>
</evidence>
<keyword evidence="3" id="KW-1185">Reference proteome</keyword>
<evidence type="ECO:0000256" key="1">
    <source>
        <dbReference type="SAM" id="SignalP"/>
    </source>
</evidence>